<dbReference type="PANTHER" id="PTHR34502">
    <property type="entry name" value="DUF6594 DOMAIN-CONTAINING PROTEIN-RELATED"/>
    <property type="match status" value="1"/>
</dbReference>
<keyword evidence="4" id="KW-1185">Reference proteome</keyword>
<dbReference type="Proteomes" id="UP001239445">
    <property type="component" value="Unassembled WGS sequence"/>
</dbReference>
<proteinExistence type="predicted"/>
<dbReference type="Pfam" id="PF20237">
    <property type="entry name" value="DUF6594"/>
    <property type="match status" value="1"/>
</dbReference>
<evidence type="ECO:0000256" key="1">
    <source>
        <dbReference type="SAM" id="Phobius"/>
    </source>
</evidence>
<dbReference type="PANTHER" id="PTHR34502:SF4">
    <property type="entry name" value="DUF6594 DOMAIN-CONTAINING PROTEIN"/>
    <property type="match status" value="1"/>
</dbReference>
<feature type="transmembrane region" description="Helical" evidence="1">
    <location>
        <begin position="229"/>
        <end position="249"/>
    </location>
</feature>
<dbReference type="EMBL" id="MU839835">
    <property type="protein sequence ID" value="KAK1754761.1"/>
    <property type="molecule type" value="Genomic_DNA"/>
</dbReference>
<organism evidence="3 4">
    <name type="scientific">Echria macrotheca</name>
    <dbReference type="NCBI Taxonomy" id="438768"/>
    <lineage>
        <taxon>Eukaryota</taxon>
        <taxon>Fungi</taxon>
        <taxon>Dikarya</taxon>
        <taxon>Ascomycota</taxon>
        <taxon>Pezizomycotina</taxon>
        <taxon>Sordariomycetes</taxon>
        <taxon>Sordariomycetidae</taxon>
        <taxon>Sordariales</taxon>
        <taxon>Schizotheciaceae</taxon>
        <taxon>Echria</taxon>
    </lineage>
</organism>
<comment type="caution">
    <text evidence="3">The sequence shown here is derived from an EMBL/GenBank/DDBJ whole genome shotgun (WGS) entry which is preliminary data.</text>
</comment>
<feature type="domain" description="DUF6594" evidence="2">
    <location>
        <begin position="7"/>
        <end position="257"/>
    </location>
</feature>
<keyword evidence="1" id="KW-0812">Transmembrane</keyword>
<evidence type="ECO:0000313" key="3">
    <source>
        <dbReference type="EMBL" id="KAK1754761.1"/>
    </source>
</evidence>
<accession>A0AAJ0BF89</accession>
<dbReference type="AlphaFoldDB" id="A0AAJ0BF89"/>
<sequence>MANKTGFPAFAERLSAFPDHEGFVFRRFNRLSARNLLHLESKLAYLEWKLDHADDKALNSRDNEALRSMRTWEGFEENAKDESRLENTQMRICEDIDATLAKYQAALLRQHQISALPEPEDRVLEVLQTQCRDWSLHNGGQPLLAGLASERHDKKNRQDLMAVRRPVDKDPLSHFLQNHWVFKATPLTGETEYINETHVAWGAAIISTLAAAVLLLGAIVVLRTVSDERALLGLMAMFIVLFAASVAVLTNARRADI</sequence>
<keyword evidence="1" id="KW-1133">Transmembrane helix</keyword>
<keyword evidence="1" id="KW-0472">Membrane</keyword>
<protein>
    <recommendedName>
        <fullName evidence="2">DUF6594 domain-containing protein</fullName>
    </recommendedName>
</protein>
<evidence type="ECO:0000313" key="4">
    <source>
        <dbReference type="Proteomes" id="UP001239445"/>
    </source>
</evidence>
<evidence type="ECO:0000259" key="2">
    <source>
        <dbReference type="Pfam" id="PF20237"/>
    </source>
</evidence>
<gene>
    <name evidence="3" type="ORF">QBC47DRAFT_384869</name>
</gene>
<reference evidence="3" key="1">
    <citation type="submission" date="2023-06" db="EMBL/GenBank/DDBJ databases">
        <title>Genome-scale phylogeny and comparative genomics of the fungal order Sordariales.</title>
        <authorList>
            <consortium name="Lawrence Berkeley National Laboratory"/>
            <person name="Hensen N."/>
            <person name="Bonometti L."/>
            <person name="Westerberg I."/>
            <person name="Brannstrom I.O."/>
            <person name="Guillou S."/>
            <person name="Cros-Aarteil S."/>
            <person name="Calhoun S."/>
            <person name="Haridas S."/>
            <person name="Kuo A."/>
            <person name="Mondo S."/>
            <person name="Pangilinan J."/>
            <person name="Riley R."/>
            <person name="Labutti K."/>
            <person name="Andreopoulos B."/>
            <person name="Lipzen A."/>
            <person name="Chen C."/>
            <person name="Yanf M."/>
            <person name="Daum C."/>
            <person name="Ng V."/>
            <person name="Clum A."/>
            <person name="Steindorff A."/>
            <person name="Ohm R."/>
            <person name="Martin F."/>
            <person name="Silar P."/>
            <person name="Natvig D."/>
            <person name="Lalanne C."/>
            <person name="Gautier V."/>
            <person name="Ament-Velasquez S.L."/>
            <person name="Kruys A."/>
            <person name="Hutchinson M.I."/>
            <person name="Powell A.J."/>
            <person name="Barry K."/>
            <person name="Miller A.N."/>
            <person name="Grigoriev I.V."/>
            <person name="Debuchy R."/>
            <person name="Gladieux P."/>
            <person name="Thoren M.H."/>
            <person name="Johannesson H."/>
        </authorList>
    </citation>
    <scope>NUCLEOTIDE SEQUENCE</scope>
    <source>
        <strain evidence="3">PSN4</strain>
    </source>
</reference>
<dbReference type="InterPro" id="IPR046529">
    <property type="entry name" value="DUF6594"/>
</dbReference>
<name>A0AAJ0BF89_9PEZI</name>
<feature type="transmembrane region" description="Helical" evidence="1">
    <location>
        <begin position="199"/>
        <end position="222"/>
    </location>
</feature>